<dbReference type="Gene3D" id="3.40.50.1220">
    <property type="entry name" value="TPP-binding domain"/>
    <property type="match status" value="1"/>
</dbReference>
<evidence type="ECO:0000256" key="3">
    <source>
        <dbReference type="RuleBase" id="RU362132"/>
    </source>
</evidence>
<dbReference type="OrthoDB" id="3203527at2"/>
<dbReference type="GO" id="GO:0000287">
    <property type="term" value="F:magnesium ion binding"/>
    <property type="evidence" value="ECO:0007669"/>
    <property type="project" value="InterPro"/>
</dbReference>
<dbReference type="GO" id="GO:0005948">
    <property type="term" value="C:acetolactate synthase complex"/>
    <property type="evidence" value="ECO:0007669"/>
    <property type="project" value="TreeGrafter"/>
</dbReference>
<evidence type="ECO:0000313" key="10">
    <source>
        <dbReference type="Proteomes" id="UP001432292"/>
    </source>
</evidence>
<dbReference type="InterPro" id="IPR045229">
    <property type="entry name" value="TPP_enz"/>
</dbReference>
<keyword evidence="10" id="KW-1185">Reference proteome</keyword>
<evidence type="ECO:0000259" key="5">
    <source>
        <dbReference type="Pfam" id="PF02775"/>
    </source>
</evidence>
<dbReference type="Proteomes" id="UP000435837">
    <property type="component" value="Unassembled WGS sequence"/>
</dbReference>
<dbReference type="InterPro" id="IPR029035">
    <property type="entry name" value="DHS-like_NAD/FAD-binding_dom"/>
</dbReference>
<dbReference type="PANTHER" id="PTHR18968:SF13">
    <property type="entry name" value="ACETOLACTATE SYNTHASE CATALYTIC SUBUNIT, MITOCHONDRIAL"/>
    <property type="match status" value="1"/>
</dbReference>
<dbReference type="GO" id="GO:0003984">
    <property type="term" value="F:acetolactate synthase activity"/>
    <property type="evidence" value="ECO:0007669"/>
    <property type="project" value="TreeGrafter"/>
</dbReference>
<feature type="domain" description="Thiamine pyrophosphate enzyme TPP-binding" evidence="5">
    <location>
        <begin position="382"/>
        <end position="528"/>
    </location>
</feature>
<dbReference type="SUPFAM" id="SSF52467">
    <property type="entry name" value="DHS-like NAD/FAD-binding domain"/>
    <property type="match status" value="1"/>
</dbReference>
<dbReference type="Pfam" id="PF02776">
    <property type="entry name" value="TPP_enzyme_N"/>
    <property type="match status" value="1"/>
</dbReference>
<evidence type="ECO:0000256" key="2">
    <source>
        <dbReference type="ARBA" id="ARBA00023052"/>
    </source>
</evidence>
<feature type="domain" description="Thiamine pyrophosphate enzyme central" evidence="4">
    <location>
        <begin position="186"/>
        <end position="316"/>
    </location>
</feature>
<dbReference type="Proteomes" id="UP001432292">
    <property type="component" value="Chromosome"/>
</dbReference>
<dbReference type="SUPFAM" id="SSF52518">
    <property type="entry name" value="Thiamin diphosphate-binding fold (THDP-binding)"/>
    <property type="match status" value="2"/>
</dbReference>
<dbReference type="PANTHER" id="PTHR18968">
    <property type="entry name" value="THIAMINE PYROPHOSPHATE ENZYMES"/>
    <property type="match status" value="1"/>
</dbReference>
<evidence type="ECO:0000313" key="8">
    <source>
        <dbReference type="EMBL" id="WUS26868.1"/>
    </source>
</evidence>
<dbReference type="InterPro" id="IPR011766">
    <property type="entry name" value="TPP_enzyme_TPP-bd"/>
</dbReference>
<dbReference type="Gene3D" id="3.40.50.970">
    <property type="match status" value="2"/>
</dbReference>
<evidence type="ECO:0000313" key="9">
    <source>
        <dbReference type="Proteomes" id="UP000435837"/>
    </source>
</evidence>
<evidence type="ECO:0000259" key="4">
    <source>
        <dbReference type="Pfam" id="PF00205"/>
    </source>
</evidence>
<dbReference type="CDD" id="cd07035">
    <property type="entry name" value="TPP_PYR_POX_like"/>
    <property type="match status" value="1"/>
</dbReference>
<feature type="domain" description="Thiamine pyrophosphate enzyme N-terminal TPP-binding" evidence="6">
    <location>
        <begin position="1"/>
        <end position="105"/>
    </location>
</feature>
<comment type="similarity">
    <text evidence="1 3">Belongs to the TPP enzyme family.</text>
</comment>
<dbReference type="GO" id="GO:0009099">
    <property type="term" value="P:L-valine biosynthetic process"/>
    <property type="evidence" value="ECO:0007669"/>
    <property type="project" value="TreeGrafter"/>
</dbReference>
<keyword evidence="2 3" id="KW-0786">Thiamine pyrophosphate</keyword>
<dbReference type="Pfam" id="PF00205">
    <property type="entry name" value="TPP_enzyme_M"/>
    <property type="match status" value="1"/>
</dbReference>
<evidence type="ECO:0000313" key="7">
    <source>
        <dbReference type="EMBL" id="GFE08230.1"/>
    </source>
</evidence>
<dbReference type="GO" id="GO:0009097">
    <property type="term" value="P:isoleucine biosynthetic process"/>
    <property type="evidence" value="ECO:0007669"/>
    <property type="project" value="TreeGrafter"/>
</dbReference>
<protein>
    <submittedName>
        <fullName evidence="7">Acetolactate synthase</fullName>
    </submittedName>
    <submittedName>
        <fullName evidence="8">Thiamine pyrophosphate-binding protein</fullName>
    </submittedName>
</protein>
<dbReference type="AlphaFoldDB" id="A0A640SAQ5"/>
<name>A0A640SAQ5_9ACTN</name>
<dbReference type="Pfam" id="PF02775">
    <property type="entry name" value="TPP_enzyme_C"/>
    <property type="match status" value="1"/>
</dbReference>
<proteinExistence type="inferred from homology"/>
<dbReference type="InterPro" id="IPR029061">
    <property type="entry name" value="THDP-binding"/>
</dbReference>
<dbReference type="GO" id="GO:0030976">
    <property type="term" value="F:thiamine pyrophosphate binding"/>
    <property type="evidence" value="ECO:0007669"/>
    <property type="project" value="InterPro"/>
</dbReference>
<gene>
    <name evidence="8" type="ORF">OG727_33815</name>
    <name evidence="7" type="ORF">Scani_44980</name>
</gene>
<dbReference type="CDD" id="cd00568">
    <property type="entry name" value="TPP_enzymes"/>
    <property type="match status" value="1"/>
</dbReference>
<reference evidence="8" key="2">
    <citation type="submission" date="2022-10" db="EMBL/GenBank/DDBJ databases">
        <title>The complete genomes of actinobacterial strains from the NBC collection.</title>
        <authorList>
            <person name="Joergensen T.S."/>
            <person name="Alvarez Arevalo M."/>
            <person name="Sterndorff E.B."/>
            <person name="Faurdal D."/>
            <person name="Vuksanovic O."/>
            <person name="Mourched A.-S."/>
            <person name="Charusanti P."/>
            <person name="Shaw S."/>
            <person name="Blin K."/>
            <person name="Weber T."/>
        </authorList>
    </citation>
    <scope>NUCLEOTIDE SEQUENCE</scope>
    <source>
        <strain evidence="8">NBC_01256</strain>
    </source>
</reference>
<sequence length="539" mass="55471">MKVFHALADALAAHGVDTVFGLMGNANLLYLPAFADAGGRFVAVAHEAGAVAMADGYARMSGGVGVASVTHGPAFTNTLTALVEGVRSRSRVLLITGDPPPVPTHFHQFDIAAVTTAAGAGYERVHGAASLVADLNRAVQRIVAEQRPVVLNIPIALMQAEAGEQAPVALPVAPGSLAAPGAEALDGALGLIGSAKRPLVLAGYGAAAGGARDALVELADRTGAALATTVLGKELFAGHPRDIGIFGSLAHSAAGTVIAEADCVVAFGASLNMWTALNGDLFRGKKVVHVDTDPARFGSYTPADAPVAGDARRTAEVMNTLLEQAGITAANSAWAQRVAGKLAGYAPEDDVDDRGGPDTVDIRTAMIRLDRVLPAERTVVSDIGRFDVGVWPYLRVADPLHFTVMGGFGSIGLGLAGAIGAAAAGAGRPVIAAVGDGGFMMHLSEFTTAVRQRLPLVVVVLNDGAYGAEHYKLHHHGYDPAYSAFDWPDLAGLATAMGARALTVRKAEELDVVGELLPTLDGPLLVDVRLDPDVNLVRY</sequence>
<dbReference type="GO" id="GO:0050660">
    <property type="term" value="F:flavin adenine dinucleotide binding"/>
    <property type="evidence" value="ECO:0007669"/>
    <property type="project" value="TreeGrafter"/>
</dbReference>
<dbReference type="InterPro" id="IPR012001">
    <property type="entry name" value="Thiamin_PyroP_enz_TPP-bd_dom"/>
</dbReference>
<dbReference type="RefSeq" id="WP_159478907.1">
    <property type="nucleotide sequence ID" value="NZ_BAAATH010000029.1"/>
</dbReference>
<dbReference type="EMBL" id="CP108473">
    <property type="protein sequence ID" value="WUS26868.1"/>
    <property type="molecule type" value="Genomic_DNA"/>
</dbReference>
<evidence type="ECO:0000256" key="1">
    <source>
        <dbReference type="ARBA" id="ARBA00007812"/>
    </source>
</evidence>
<organism evidence="7 9">
    <name type="scientific">Streptomyces caniferus</name>
    <dbReference type="NCBI Taxonomy" id="285557"/>
    <lineage>
        <taxon>Bacteria</taxon>
        <taxon>Bacillati</taxon>
        <taxon>Actinomycetota</taxon>
        <taxon>Actinomycetes</taxon>
        <taxon>Kitasatosporales</taxon>
        <taxon>Streptomycetaceae</taxon>
        <taxon>Streptomyces</taxon>
    </lineage>
</organism>
<dbReference type="EMBL" id="BLIN01000005">
    <property type="protein sequence ID" value="GFE08230.1"/>
    <property type="molecule type" value="Genomic_DNA"/>
</dbReference>
<accession>A0A640SAQ5</accession>
<reference evidence="7 9" key="1">
    <citation type="submission" date="2019-12" db="EMBL/GenBank/DDBJ databases">
        <title>Whole genome shotgun sequence of Streptomyces caniferus NBRC 15389.</title>
        <authorList>
            <person name="Ichikawa N."/>
            <person name="Kimura A."/>
            <person name="Kitahashi Y."/>
            <person name="Komaki H."/>
            <person name="Tamura T."/>
        </authorList>
    </citation>
    <scope>NUCLEOTIDE SEQUENCE [LARGE SCALE GENOMIC DNA]</scope>
    <source>
        <strain evidence="7 9">NBRC 15389</strain>
    </source>
</reference>
<dbReference type="GeneID" id="96633984"/>
<evidence type="ECO:0000259" key="6">
    <source>
        <dbReference type="Pfam" id="PF02776"/>
    </source>
</evidence>
<dbReference type="InterPro" id="IPR012000">
    <property type="entry name" value="Thiamin_PyroP_enz_cen_dom"/>
</dbReference>